<reference evidence="4 5" key="1">
    <citation type="submission" date="2024-06" db="EMBL/GenBank/DDBJ databases">
        <title>Genome of Rhodovulum iodosum, a marine photoferrotroph.</title>
        <authorList>
            <person name="Bianchini G."/>
            <person name="Nikeleit V."/>
            <person name="Kappler A."/>
            <person name="Bryce C."/>
            <person name="Sanchez-Baracaldo P."/>
        </authorList>
    </citation>
    <scope>NUCLEOTIDE SEQUENCE [LARGE SCALE GENOMIC DNA]</scope>
    <source>
        <strain evidence="4 5">UT/N1</strain>
    </source>
</reference>
<feature type="chain" id="PRO_5045925389" evidence="2">
    <location>
        <begin position="27"/>
        <end position="219"/>
    </location>
</feature>
<dbReference type="InterPro" id="IPR012336">
    <property type="entry name" value="Thioredoxin-like_fold"/>
</dbReference>
<comment type="function">
    <text evidence="1">May be required for disulfide bond formation in some proteins.</text>
</comment>
<dbReference type="Pfam" id="PF13462">
    <property type="entry name" value="Thioredoxin_4"/>
    <property type="match status" value="1"/>
</dbReference>
<protein>
    <submittedName>
        <fullName evidence="4">Protein-disulfide isomerase</fullName>
    </submittedName>
</protein>
<dbReference type="Proteomes" id="UP001560019">
    <property type="component" value="Unassembled WGS sequence"/>
</dbReference>
<dbReference type="GO" id="GO:0016853">
    <property type="term" value="F:isomerase activity"/>
    <property type="evidence" value="ECO:0007669"/>
    <property type="project" value="UniProtKB-KW"/>
</dbReference>
<evidence type="ECO:0000313" key="5">
    <source>
        <dbReference type="Proteomes" id="UP001560019"/>
    </source>
</evidence>
<feature type="signal peptide" evidence="2">
    <location>
        <begin position="1"/>
        <end position="26"/>
    </location>
</feature>
<evidence type="ECO:0000256" key="1">
    <source>
        <dbReference type="ARBA" id="ARBA00003565"/>
    </source>
</evidence>
<keyword evidence="2" id="KW-0732">Signal</keyword>
<dbReference type="Gene3D" id="3.40.30.10">
    <property type="entry name" value="Glutaredoxin"/>
    <property type="match status" value="1"/>
</dbReference>
<name>A0ABV3XRX9_9RHOB</name>
<dbReference type="SUPFAM" id="SSF52833">
    <property type="entry name" value="Thioredoxin-like"/>
    <property type="match status" value="1"/>
</dbReference>
<evidence type="ECO:0000256" key="2">
    <source>
        <dbReference type="SAM" id="SignalP"/>
    </source>
</evidence>
<evidence type="ECO:0000313" key="4">
    <source>
        <dbReference type="EMBL" id="MEX5728072.1"/>
    </source>
</evidence>
<accession>A0ABV3XRX9</accession>
<keyword evidence="5" id="KW-1185">Reference proteome</keyword>
<comment type="caution">
    <text evidence="4">The sequence shown here is derived from an EMBL/GenBank/DDBJ whole genome shotgun (WGS) entry which is preliminary data.</text>
</comment>
<dbReference type="EMBL" id="JBEHHI010000001">
    <property type="protein sequence ID" value="MEX5728072.1"/>
    <property type="molecule type" value="Genomic_DNA"/>
</dbReference>
<dbReference type="PROSITE" id="PS51352">
    <property type="entry name" value="THIOREDOXIN_2"/>
    <property type="match status" value="1"/>
</dbReference>
<gene>
    <name evidence="4" type="ORF">Ga0609869_001425</name>
</gene>
<organism evidence="4 5">
    <name type="scientific">Rhodovulum iodosum</name>
    <dbReference type="NCBI Taxonomy" id="68291"/>
    <lineage>
        <taxon>Bacteria</taxon>
        <taxon>Pseudomonadati</taxon>
        <taxon>Pseudomonadota</taxon>
        <taxon>Alphaproteobacteria</taxon>
        <taxon>Rhodobacterales</taxon>
        <taxon>Paracoccaceae</taxon>
        <taxon>Rhodovulum</taxon>
    </lineage>
</organism>
<dbReference type="RefSeq" id="WP_125408432.1">
    <property type="nucleotide sequence ID" value="NZ_JBEHHI010000001.1"/>
</dbReference>
<evidence type="ECO:0000259" key="3">
    <source>
        <dbReference type="PROSITE" id="PS51352"/>
    </source>
</evidence>
<dbReference type="InterPro" id="IPR036249">
    <property type="entry name" value="Thioredoxin-like_sf"/>
</dbReference>
<proteinExistence type="predicted"/>
<keyword evidence="4" id="KW-0413">Isomerase</keyword>
<sequence>MIRMLSTSLAIAALAALGGYALTANAPSLPPIGAAQAQTAEAELPEIEAMTLGDPNAPVALTEYASFTCGHCANFHDDVFKKLKADYIDTGKVHFTYKEIYWDRYALWAGMVARCGGDTRFFGLVELIYDRQREWIKAGEAADVAGELRTIGRTAGMSDDTLDACMQDAATAQALVEWSEEQAAEYDIDSTPSLVIDGEKYSNMSYDKLTEILDAKLAD</sequence>
<feature type="domain" description="Thioredoxin" evidence="3">
    <location>
        <begin position="29"/>
        <end position="218"/>
    </location>
</feature>
<dbReference type="InterPro" id="IPR013766">
    <property type="entry name" value="Thioredoxin_domain"/>
</dbReference>